<dbReference type="Pfam" id="PF10934">
    <property type="entry name" value="Sheath_initiator"/>
    <property type="match status" value="1"/>
</dbReference>
<keyword evidence="2" id="KW-1185">Reference proteome</keyword>
<dbReference type="AlphaFoldDB" id="A0A849VT35"/>
<gene>
    <name evidence="1" type="ORF">HQ945_08315</name>
</gene>
<organism evidence="1 2">
    <name type="scientific">Phyllobacterium pellucidum</name>
    <dbReference type="NCBI Taxonomy" id="2740464"/>
    <lineage>
        <taxon>Bacteria</taxon>
        <taxon>Pseudomonadati</taxon>
        <taxon>Pseudomonadota</taxon>
        <taxon>Alphaproteobacteria</taxon>
        <taxon>Hyphomicrobiales</taxon>
        <taxon>Phyllobacteriaceae</taxon>
        <taxon>Phyllobacterium</taxon>
    </lineage>
</organism>
<dbReference type="InterPro" id="IPR020288">
    <property type="entry name" value="Sheath_initiator"/>
</dbReference>
<protein>
    <recommendedName>
        <fullName evidence="3">DUF2634 domain-containing protein</fullName>
    </recommendedName>
</protein>
<sequence length="120" mass="13492">MTSRIGLAIDQNTNDLFLRASGELAIVKDAEAVGQHARQRLMTFQREWFLDTTAGVVWLDEIMGRQYDPALAEAVVKNEILNTDGVDEITSFSVRFNRGTRQLAISSVNVRTDYDQEVSL</sequence>
<dbReference type="Proteomes" id="UP000550508">
    <property type="component" value="Unassembled WGS sequence"/>
</dbReference>
<name>A0A849VT35_9HYPH</name>
<accession>A0A849VT35</accession>
<evidence type="ECO:0000313" key="1">
    <source>
        <dbReference type="EMBL" id="NTS31257.1"/>
    </source>
</evidence>
<proteinExistence type="predicted"/>
<reference evidence="1 2" key="1">
    <citation type="submission" date="2020-05" db="EMBL/GenBank/DDBJ databases">
        <authorList>
            <person name="Kim M.K."/>
        </authorList>
    </citation>
    <scope>NUCLEOTIDE SEQUENCE [LARGE SCALE GENOMIC DNA]</scope>
    <source>
        <strain evidence="1 2">BT25</strain>
    </source>
</reference>
<dbReference type="EMBL" id="JABUMX010000002">
    <property type="protein sequence ID" value="NTS31257.1"/>
    <property type="molecule type" value="Genomic_DNA"/>
</dbReference>
<evidence type="ECO:0000313" key="2">
    <source>
        <dbReference type="Proteomes" id="UP000550508"/>
    </source>
</evidence>
<dbReference type="RefSeq" id="WP_174207914.1">
    <property type="nucleotide sequence ID" value="NZ_JABUMX010000002.1"/>
</dbReference>
<evidence type="ECO:0008006" key="3">
    <source>
        <dbReference type="Google" id="ProtNLM"/>
    </source>
</evidence>
<comment type="caution">
    <text evidence="1">The sequence shown here is derived from an EMBL/GenBank/DDBJ whole genome shotgun (WGS) entry which is preliminary data.</text>
</comment>